<dbReference type="SMART" id="SM00342">
    <property type="entry name" value="HTH_ARAC"/>
    <property type="match status" value="1"/>
</dbReference>
<dbReference type="PANTHER" id="PTHR42713:SF3">
    <property type="entry name" value="TRANSCRIPTIONAL REGULATORY PROTEIN HPTR"/>
    <property type="match status" value="1"/>
</dbReference>
<evidence type="ECO:0000256" key="6">
    <source>
        <dbReference type="ARBA" id="ARBA00023125"/>
    </source>
</evidence>
<evidence type="ECO:0000256" key="1">
    <source>
        <dbReference type="ARBA" id="ARBA00004496"/>
    </source>
</evidence>
<evidence type="ECO:0000313" key="12">
    <source>
        <dbReference type="EMBL" id="QKS56927.1"/>
    </source>
</evidence>
<reference evidence="12 14" key="2">
    <citation type="submission" date="2020-06" db="EMBL/GenBank/DDBJ databases">
        <title>Complete genome of Paenibacillus barcinonensis KACC11450.</title>
        <authorList>
            <person name="Kim M."/>
            <person name="Park Y.-J."/>
            <person name="Shin J.-H."/>
        </authorList>
    </citation>
    <scope>NUCLEOTIDE SEQUENCE [LARGE SCALE GENOMIC DNA]</scope>
    <source>
        <strain evidence="12 14">KACC11450</strain>
    </source>
</reference>
<dbReference type="EMBL" id="CP054614">
    <property type="protein sequence ID" value="QKS56927.1"/>
    <property type="molecule type" value="Genomic_DNA"/>
</dbReference>
<dbReference type="InterPro" id="IPR011006">
    <property type="entry name" value="CheY-like_superfamily"/>
</dbReference>
<dbReference type="InterPro" id="IPR009057">
    <property type="entry name" value="Homeodomain-like_sf"/>
</dbReference>
<dbReference type="InterPro" id="IPR001789">
    <property type="entry name" value="Sig_transdc_resp-reg_receiver"/>
</dbReference>
<feature type="domain" description="HTH araC/xylS-type" evidence="9">
    <location>
        <begin position="411"/>
        <end position="509"/>
    </location>
</feature>
<evidence type="ECO:0000259" key="9">
    <source>
        <dbReference type="PROSITE" id="PS01124"/>
    </source>
</evidence>
<evidence type="ECO:0000256" key="2">
    <source>
        <dbReference type="ARBA" id="ARBA00022490"/>
    </source>
</evidence>
<dbReference type="SMART" id="SM00448">
    <property type="entry name" value="REC"/>
    <property type="match status" value="1"/>
</dbReference>
<dbReference type="GO" id="GO:0003700">
    <property type="term" value="F:DNA-binding transcription factor activity"/>
    <property type="evidence" value="ECO:0007669"/>
    <property type="project" value="InterPro"/>
</dbReference>
<keyword evidence="14" id="KW-1185">Reference proteome</keyword>
<feature type="domain" description="Response regulatory" evidence="10">
    <location>
        <begin position="3"/>
        <end position="120"/>
    </location>
</feature>
<dbReference type="PROSITE" id="PS50110">
    <property type="entry name" value="RESPONSE_REGULATORY"/>
    <property type="match status" value="1"/>
</dbReference>
<organism evidence="11 13">
    <name type="scientific">Paenibacillus barcinonensis</name>
    <dbReference type="NCBI Taxonomy" id="198119"/>
    <lineage>
        <taxon>Bacteria</taxon>
        <taxon>Bacillati</taxon>
        <taxon>Bacillota</taxon>
        <taxon>Bacilli</taxon>
        <taxon>Bacillales</taxon>
        <taxon>Paenibacillaceae</taxon>
        <taxon>Paenibacillus</taxon>
    </lineage>
</organism>
<sequence length="510" mass="58487">MYKVFIVDDEPFIIEGLYDIVDWAAFGMEIVNHAGNGQAALQALPCQPVDILITDISMPLMNGLELIREARRLQPELKVIILSGFNEFEYLKEGMKLGIENYLLKPINVDELESTLRNTAAKLDQLVTPRLEEKYGIQILKDNILHRWLTGQIAAAEFEERARFMNLSLAAPYVTVAVLRDQGHKGQVQRSELLFAQVEQLVAEHPHLNLFQDMDGDVVVVANIGDSAEETGRLMSGLQELADGLALTYPDLHMGAGRLVQGLYQAPASYEQAKKALQYVMIYPDRRVIDYAMLDQRGYAGVSFFIDWKAYVKLILSRSTEQLAERIRTDFEQHRHELTPEQLQNTALEVVIRFKMELESIKHAEETAIYQQGLRLVLDSISFEELVHALQQVATRTVESLIQDLRNPIVSQVLQHIEKHYAEELSLKLLGAQYHLHPVYLGQLFHKETGETFAEYINKYRIERAKEQLRTSNLKVHEIARNVGYWETGYFYKQFRKYVGISPTDYKVFG</sequence>
<keyword evidence="5" id="KW-0805">Transcription regulation</keyword>
<dbReference type="SUPFAM" id="SSF46689">
    <property type="entry name" value="Homeodomain-like"/>
    <property type="match status" value="2"/>
</dbReference>
<dbReference type="Proteomes" id="UP000509327">
    <property type="component" value="Chromosome"/>
</dbReference>
<dbReference type="Gene3D" id="3.40.50.2300">
    <property type="match status" value="1"/>
</dbReference>
<dbReference type="PANTHER" id="PTHR42713">
    <property type="entry name" value="HISTIDINE KINASE-RELATED"/>
    <property type="match status" value="1"/>
</dbReference>
<dbReference type="Pfam" id="PF17853">
    <property type="entry name" value="GGDEF_2"/>
    <property type="match status" value="1"/>
</dbReference>
<dbReference type="PROSITE" id="PS01124">
    <property type="entry name" value="HTH_ARAC_FAMILY_2"/>
    <property type="match status" value="1"/>
</dbReference>
<dbReference type="RefSeq" id="WP_110897373.1">
    <property type="nucleotide sequence ID" value="NZ_CP054614.1"/>
</dbReference>
<dbReference type="InterPro" id="IPR020449">
    <property type="entry name" value="Tscrpt_reg_AraC-type_HTH"/>
</dbReference>
<evidence type="ECO:0000313" key="13">
    <source>
        <dbReference type="Proteomes" id="UP000247790"/>
    </source>
</evidence>
<evidence type="ECO:0000256" key="7">
    <source>
        <dbReference type="ARBA" id="ARBA00023163"/>
    </source>
</evidence>
<evidence type="ECO:0000256" key="5">
    <source>
        <dbReference type="ARBA" id="ARBA00023015"/>
    </source>
</evidence>
<dbReference type="InterPro" id="IPR051552">
    <property type="entry name" value="HptR"/>
</dbReference>
<evidence type="ECO:0000313" key="11">
    <source>
        <dbReference type="EMBL" id="PYE48221.1"/>
    </source>
</evidence>
<evidence type="ECO:0000259" key="10">
    <source>
        <dbReference type="PROSITE" id="PS50110"/>
    </source>
</evidence>
<dbReference type="EMBL" id="QJSW01000009">
    <property type="protein sequence ID" value="PYE48221.1"/>
    <property type="molecule type" value="Genomic_DNA"/>
</dbReference>
<dbReference type="AlphaFoldDB" id="A0A2V4V8J9"/>
<protein>
    <submittedName>
        <fullName evidence="12">Response regulator transcription factor</fullName>
    </submittedName>
    <submittedName>
        <fullName evidence="11">Two-component system response regulator YesN</fullName>
    </submittedName>
</protein>
<accession>A0A2V4V8J9</accession>
<dbReference type="Pfam" id="PF00072">
    <property type="entry name" value="Response_reg"/>
    <property type="match status" value="1"/>
</dbReference>
<dbReference type="Pfam" id="PF12833">
    <property type="entry name" value="HTH_18"/>
    <property type="match status" value="1"/>
</dbReference>
<gene>
    <name evidence="11" type="ORF">DFQ00_10975</name>
    <name evidence="12" type="ORF">HUB98_11705</name>
</gene>
<dbReference type="Gene3D" id="1.10.10.60">
    <property type="entry name" value="Homeodomain-like"/>
    <property type="match status" value="2"/>
</dbReference>
<dbReference type="InterPro" id="IPR018060">
    <property type="entry name" value="HTH_AraC"/>
</dbReference>
<evidence type="ECO:0000256" key="8">
    <source>
        <dbReference type="PROSITE-ProRule" id="PRU00169"/>
    </source>
</evidence>
<keyword evidence="3 8" id="KW-0597">Phosphoprotein</keyword>
<evidence type="ECO:0000313" key="14">
    <source>
        <dbReference type="Proteomes" id="UP000509327"/>
    </source>
</evidence>
<dbReference type="GO" id="GO:0005737">
    <property type="term" value="C:cytoplasm"/>
    <property type="evidence" value="ECO:0007669"/>
    <property type="project" value="UniProtKB-SubCell"/>
</dbReference>
<keyword evidence="4" id="KW-0902">Two-component regulatory system</keyword>
<feature type="modified residue" description="4-aspartylphosphate" evidence="8">
    <location>
        <position position="55"/>
    </location>
</feature>
<evidence type="ECO:0000256" key="4">
    <source>
        <dbReference type="ARBA" id="ARBA00023012"/>
    </source>
</evidence>
<dbReference type="OrthoDB" id="342399at2"/>
<dbReference type="GO" id="GO:0043565">
    <property type="term" value="F:sequence-specific DNA binding"/>
    <property type="evidence" value="ECO:0007669"/>
    <property type="project" value="InterPro"/>
</dbReference>
<comment type="subcellular location">
    <subcellularLocation>
        <location evidence="1">Cytoplasm</location>
    </subcellularLocation>
</comment>
<proteinExistence type="predicted"/>
<dbReference type="CDD" id="cd17536">
    <property type="entry name" value="REC_YesN-like"/>
    <property type="match status" value="1"/>
</dbReference>
<dbReference type="InterPro" id="IPR041522">
    <property type="entry name" value="CdaR_GGDEF"/>
</dbReference>
<dbReference type="PROSITE" id="PS00041">
    <property type="entry name" value="HTH_ARAC_FAMILY_1"/>
    <property type="match status" value="1"/>
</dbReference>
<reference evidence="11 13" key="1">
    <citation type="submission" date="2018-06" db="EMBL/GenBank/DDBJ databases">
        <title>Genomic Encyclopedia of Type Strains, Phase III (KMG-III): the genomes of soil and plant-associated and newly described type strains.</title>
        <authorList>
            <person name="Whitman W."/>
        </authorList>
    </citation>
    <scope>NUCLEOTIDE SEQUENCE [LARGE SCALE GENOMIC DNA]</scope>
    <source>
        <strain evidence="11 13">CECT 7022</strain>
    </source>
</reference>
<evidence type="ECO:0000256" key="3">
    <source>
        <dbReference type="ARBA" id="ARBA00022553"/>
    </source>
</evidence>
<dbReference type="GO" id="GO:0000160">
    <property type="term" value="P:phosphorelay signal transduction system"/>
    <property type="evidence" value="ECO:0007669"/>
    <property type="project" value="UniProtKB-KW"/>
</dbReference>
<keyword evidence="6" id="KW-0238">DNA-binding</keyword>
<dbReference type="Proteomes" id="UP000247790">
    <property type="component" value="Unassembled WGS sequence"/>
</dbReference>
<dbReference type="SUPFAM" id="SSF52172">
    <property type="entry name" value="CheY-like"/>
    <property type="match status" value="1"/>
</dbReference>
<keyword evidence="7" id="KW-0804">Transcription</keyword>
<dbReference type="InterPro" id="IPR018062">
    <property type="entry name" value="HTH_AraC-typ_CS"/>
</dbReference>
<keyword evidence="2" id="KW-0963">Cytoplasm</keyword>
<name>A0A2V4V8J9_PAEBA</name>
<dbReference type="PRINTS" id="PR00032">
    <property type="entry name" value="HTHARAC"/>
</dbReference>